<dbReference type="PANTHER" id="PTHR34308:SF1">
    <property type="entry name" value="COBALAMIN BIOSYNTHESIS PROTEIN CBIB"/>
    <property type="match status" value="1"/>
</dbReference>
<keyword evidence="4 9" id="KW-1003">Cell membrane</keyword>
<dbReference type="Pfam" id="PF03186">
    <property type="entry name" value="CobD_Cbib"/>
    <property type="match status" value="1"/>
</dbReference>
<dbReference type="GO" id="GO:0048472">
    <property type="term" value="F:threonine-phosphate decarboxylase activity"/>
    <property type="evidence" value="ECO:0007669"/>
    <property type="project" value="InterPro"/>
</dbReference>
<keyword evidence="11" id="KW-1185">Reference proteome</keyword>
<dbReference type="EMBL" id="JAMBOL010000003">
    <property type="protein sequence ID" value="MCM3713665.1"/>
    <property type="molecule type" value="Genomic_DNA"/>
</dbReference>
<dbReference type="Proteomes" id="UP001139179">
    <property type="component" value="Unassembled WGS sequence"/>
</dbReference>
<comment type="similarity">
    <text evidence="3 9">Belongs to the CobD/CbiB family.</text>
</comment>
<evidence type="ECO:0000256" key="7">
    <source>
        <dbReference type="ARBA" id="ARBA00022989"/>
    </source>
</evidence>
<comment type="caution">
    <text evidence="9">Lacks conserved residue(s) required for the propagation of feature annotation.</text>
</comment>
<dbReference type="HAMAP" id="MF_00024">
    <property type="entry name" value="CobD_CbiB"/>
    <property type="match status" value="1"/>
</dbReference>
<organism evidence="10 11">
    <name type="scientific">Halalkalibacter oceani</name>
    <dbReference type="NCBI Taxonomy" id="1653776"/>
    <lineage>
        <taxon>Bacteria</taxon>
        <taxon>Bacillati</taxon>
        <taxon>Bacillota</taxon>
        <taxon>Bacilli</taxon>
        <taxon>Bacillales</taxon>
        <taxon>Bacillaceae</taxon>
        <taxon>Halalkalibacter</taxon>
    </lineage>
</organism>
<keyword evidence="7 9" id="KW-1133">Transmembrane helix</keyword>
<sequence>MTFHLLALVLAVLIDRLVGDPRQLPHPVVGFGKLISIGERRLNRGKARKQKGLLMLVAVLSVVVFVSALLVWSAYWLHPVAGLLVEAWLISTTIAEKGLKQAADEVRKPLEAHHLEEARLRLSYIVGRDTDKLDEAEITRATVETVAENTSDGITAPLFFAWIGGAPLALLYRAVNTCDSMVGYQNERYRDFGWASAKFDDLLNWLPSRLTALVMIIANRPQLQRSTRQCWAVVRRDARKHPSPNSGWGEAAVAALLGIQLGGTNTYQGLVSNRAKIGDALVRLRVVHIEGATQIMSRTVTLFTLLLLGCGGVIIVLT</sequence>
<dbReference type="PANTHER" id="PTHR34308">
    <property type="entry name" value="COBALAMIN BIOSYNTHESIS PROTEIN CBIB"/>
    <property type="match status" value="1"/>
</dbReference>
<feature type="transmembrane region" description="Helical" evidence="9">
    <location>
        <begin position="300"/>
        <end position="317"/>
    </location>
</feature>
<comment type="subcellular location">
    <subcellularLocation>
        <location evidence="1 9">Cell membrane</location>
        <topology evidence="1 9">Multi-pass membrane protein</topology>
    </subcellularLocation>
</comment>
<accession>A0A9X2DPT4</accession>
<evidence type="ECO:0000313" key="10">
    <source>
        <dbReference type="EMBL" id="MCM3713665.1"/>
    </source>
</evidence>
<dbReference type="GO" id="GO:0005886">
    <property type="term" value="C:plasma membrane"/>
    <property type="evidence" value="ECO:0007669"/>
    <property type="project" value="UniProtKB-SubCell"/>
</dbReference>
<evidence type="ECO:0000256" key="6">
    <source>
        <dbReference type="ARBA" id="ARBA00022692"/>
    </source>
</evidence>
<reference evidence="10" key="1">
    <citation type="submission" date="2022-05" db="EMBL/GenBank/DDBJ databases">
        <title>Comparative Genomics of Spacecraft Associated Microbes.</title>
        <authorList>
            <person name="Tran M.T."/>
            <person name="Wright A."/>
            <person name="Seuylemezian A."/>
            <person name="Eisen J."/>
            <person name="Coil D."/>
        </authorList>
    </citation>
    <scope>NUCLEOTIDE SEQUENCE</scope>
    <source>
        <strain evidence="10">214.1.1</strain>
    </source>
</reference>
<keyword evidence="8 9" id="KW-0472">Membrane</keyword>
<gene>
    <name evidence="10" type="primary">cbiB</name>
    <name evidence="9" type="synonym">cobD</name>
    <name evidence="10" type="ORF">M3202_06175</name>
</gene>
<dbReference type="AlphaFoldDB" id="A0A9X2DPT4"/>
<evidence type="ECO:0000256" key="3">
    <source>
        <dbReference type="ARBA" id="ARBA00006263"/>
    </source>
</evidence>
<evidence type="ECO:0000256" key="5">
    <source>
        <dbReference type="ARBA" id="ARBA00022573"/>
    </source>
</evidence>
<feature type="transmembrane region" description="Helical" evidence="9">
    <location>
        <begin position="53"/>
        <end position="77"/>
    </location>
</feature>
<evidence type="ECO:0000313" key="11">
    <source>
        <dbReference type="Proteomes" id="UP001139179"/>
    </source>
</evidence>
<evidence type="ECO:0000256" key="2">
    <source>
        <dbReference type="ARBA" id="ARBA00004953"/>
    </source>
</evidence>
<comment type="pathway">
    <text evidence="2 9">Cofactor biosynthesis; adenosylcobalamin biosynthesis.</text>
</comment>
<comment type="caution">
    <text evidence="10">The sequence shown here is derived from an EMBL/GenBank/DDBJ whole genome shotgun (WGS) entry which is preliminary data.</text>
</comment>
<evidence type="ECO:0000256" key="8">
    <source>
        <dbReference type="ARBA" id="ARBA00023136"/>
    </source>
</evidence>
<dbReference type="NCBIfam" id="TIGR00380">
    <property type="entry name" value="cobal_cbiB"/>
    <property type="match status" value="1"/>
</dbReference>
<comment type="function">
    <text evidence="9">Converts cobyric acid to cobinamide by the addition of aminopropanol on the F carboxylic group.</text>
</comment>
<dbReference type="GO" id="GO:0009236">
    <property type="term" value="P:cobalamin biosynthetic process"/>
    <property type="evidence" value="ECO:0007669"/>
    <property type="project" value="UniProtKB-UniRule"/>
</dbReference>
<keyword evidence="6 9" id="KW-0812">Transmembrane</keyword>
<dbReference type="RefSeq" id="WP_251222469.1">
    <property type="nucleotide sequence ID" value="NZ_JAMBOL010000003.1"/>
</dbReference>
<dbReference type="InterPro" id="IPR004485">
    <property type="entry name" value="Cobalamin_biosynth_CobD/CbiB"/>
</dbReference>
<name>A0A9X2DPT4_9BACI</name>
<evidence type="ECO:0000256" key="4">
    <source>
        <dbReference type="ARBA" id="ARBA00022475"/>
    </source>
</evidence>
<keyword evidence="5 9" id="KW-0169">Cobalamin biosynthesis</keyword>
<dbReference type="GO" id="GO:0015420">
    <property type="term" value="F:ABC-type vitamin B12 transporter activity"/>
    <property type="evidence" value="ECO:0007669"/>
    <property type="project" value="UniProtKB-UniRule"/>
</dbReference>
<evidence type="ECO:0000256" key="1">
    <source>
        <dbReference type="ARBA" id="ARBA00004651"/>
    </source>
</evidence>
<proteinExistence type="inferred from homology"/>
<protein>
    <recommendedName>
        <fullName evidence="9">Cobalamin biosynthesis protein CobD</fullName>
    </recommendedName>
</protein>
<evidence type="ECO:0000256" key="9">
    <source>
        <dbReference type="HAMAP-Rule" id="MF_00024"/>
    </source>
</evidence>